<gene>
    <name evidence="2" type="ORF">DRF67_20080</name>
</gene>
<keyword evidence="3" id="KW-1185">Reference proteome</keyword>
<accession>A0A3D9ANI7</accession>
<feature type="compositionally biased region" description="Basic and acidic residues" evidence="1">
    <location>
        <begin position="50"/>
        <end position="59"/>
    </location>
</feature>
<organism evidence="2 3">
    <name type="scientific">Chryseobacterium pennipullorum</name>
    <dbReference type="NCBI Taxonomy" id="2258963"/>
    <lineage>
        <taxon>Bacteria</taxon>
        <taxon>Pseudomonadati</taxon>
        <taxon>Bacteroidota</taxon>
        <taxon>Flavobacteriia</taxon>
        <taxon>Flavobacteriales</taxon>
        <taxon>Weeksellaceae</taxon>
        <taxon>Chryseobacterium group</taxon>
        <taxon>Chryseobacterium</taxon>
    </lineage>
</organism>
<dbReference type="AlphaFoldDB" id="A0A3D9ANI7"/>
<evidence type="ECO:0000313" key="3">
    <source>
        <dbReference type="Proteomes" id="UP000256257"/>
    </source>
</evidence>
<proteinExistence type="predicted"/>
<comment type="caution">
    <text evidence="2">The sequence shown here is derived from an EMBL/GenBank/DDBJ whole genome shotgun (WGS) entry which is preliminary data.</text>
</comment>
<evidence type="ECO:0000313" key="2">
    <source>
        <dbReference type="EMBL" id="REC42901.1"/>
    </source>
</evidence>
<dbReference type="EMBL" id="QNVV01000026">
    <property type="protein sequence ID" value="REC42901.1"/>
    <property type="molecule type" value="Genomic_DNA"/>
</dbReference>
<feature type="region of interest" description="Disordered" evidence="1">
    <location>
        <begin position="34"/>
        <end position="59"/>
    </location>
</feature>
<name>A0A3D9ANI7_9FLAO</name>
<sequence>MVHTAFNDAGAKVHNPHLKKKLFSLKAEPTANIFSAPRNTNRGKRYNKRIMNDKNKLKK</sequence>
<evidence type="ECO:0000256" key="1">
    <source>
        <dbReference type="SAM" id="MobiDB-lite"/>
    </source>
</evidence>
<dbReference type="Proteomes" id="UP000256257">
    <property type="component" value="Unassembled WGS sequence"/>
</dbReference>
<reference evidence="2 3" key="1">
    <citation type="submission" date="2018-06" db="EMBL/GenBank/DDBJ databases">
        <title>Novel Chryseobacterium species.</title>
        <authorList>
            <person name="Newman J."/>
            <person name="Hugo C."/>
            <person name="Oosthuizen L."/>
            <person name="Charimba G."/>
        </authorList>
    </citation>
    <scope>NUCLEOTIDE SEQUENCE [LARGE SCALE GENOMIC DNA]</scope>
    <source>
        <strain evidence="2 3">7_F195</strain>
    </source>
</reference>
<protein>
    <submittedName>
        <fullName evidence="2">Uncharacterized protein</fullName>
    </submittedName>
</protein>